<dbReference type="InParanoid" id="A0A2P5FV02"/>
<sequence length="64" mass="6822">PLVTFSQRKPKKAHCTTAGGLGWAGLGWGGGDSTVRLVECATLMPATSLSPTFHFLPPQQPDHY</sequence>
<protein>
    <submittedName>
        <fullName evidence="1">Uncharacterized protein</fullName>
    </submittedName>
</protein>
<accession>A0A2P5FV02</accession>
<comment type="caution">
    <text evidence="1">The sequence shown here is derived from an EMBL/GenBank/DDBJ whole genome shotgun (WGS) entry which is preliminary data.</text>
</comment>
<dbReference type="EMBL" id="JXTC01000007">
    <property type="protein sequence ID" value="POO01622.1"/>
    <property type="molecule type" value="Genomic_DNA"/>
</dbReference>
<organism evidence="1 2">
    <name type="scientific">Trema orientale</name>
    <name type="common">Charcoal tree</name>
    <name type="synonym">Celtis orientalis</name>
    <dbReference type="NCBI Taxonomy" id="63057"/>
    <lineage>
        <taxon>Eukaryota</taxon>
        <taxon>Viridiplantae</taxon>
        <taxon>Streptophyta</taxon>
        <taxon>Embryophyta</taxon>
        <taxon>Tracheophyta</taxon>
        <taxon>Spermatophyta</taxon>
        <taxon>Magnoliopsida</taxon>
        <taxon>eudicotyledons</taxon>
        <taxon>Gunneridae</taxon>
        <taxon>Pentapetalae</taxon>
        <taxon>rosids</taxon>
        <taxon>fabids</taxon>
        <taxon>Rosales</taxon>
        <taxon>Cannabaceae</taxon>
        <taxon>Trema</taxon>
    </lineage>
</organism>
<dbReference type="AlphaFoldDB" id="A0A2P5FV02"/>
<reference evidence="2" key="1">
    <citation type="submission" date="2016-06" db="EMBL/GenBank/DDBJ databases">
        <title>Parallel loss of symbiosis genes in relatives of nitrogen-fixing non-legume Parasponia.</title>
        <authorList>
            <person name="Van Velzen R."/>
            <person name="Holmer R."/>
            <person name="Bu F."/>
            <person name="Rutten L."/>
            <person name="Van Zeijl A."/>
            <person name="Liu W."/>
            <person name="Santuari L."/>
            <person name="Cao Q."/>
            <person name="Sharma T."/>
            <person name="Shen D."/>
            <person name="Roswanjaya Y."/>
            <person name="Wardhani T."/>
            <person name="Kalhor M.S."/>
            <person name="Jansen J."/>
            <person name="Van den Hoogen J."/>
            <person name="Gungor B."/>
            <person name="Hartog M."/>
            <person name="Hontelez J."/>
            <person name="Verver J."/>
            <person name="Yang W.-C."/>
            <person name="Schijlen E."/>
            <person name="Repin R."/>
            <person name="Schilthuizen M."/>
            <person name="Schranz E."/>
            <person name="Heidstra R."/>
            <person name="Miyata K."/>
            <person name="Fedorova E."/>
            <person name="Kohlen W."/>
            <person name="Bisseling T."/>
            <person name="Smit S."/>
            <person name="Geurts R."/>
        </authorList>
    </citation>
    <scope>NUCLEOTIDE SEQUENCE [LARGE SCALE GENOMIC DNA]</scope>
    <source>
        <strain evidence="2">cv. RG33-2</strain>
    </source>
</reference>
<proteinExistence type="predicted"/>
<gene>
    <name evidence="1" type="ORF">TorRG33x02_023990</name>
</gene>
<evidence type="ECO:0000313" key="1">
    <source>
        <dbReference type="EMBL" id="POO01622.1"/>
    </source>
</evidence>
<keyword evidence="2" id="KW-1185">Reference proteome</keyword>
<name>A0A2P5FV02_TREOI</name>
<feature type="non-terminal residue" evidence="1">
    <location>
        <position position="1"/>
    </location>
</feature>
<evidence type="ECO:0000313" key="2">
    <source>
        <dbReference type="Proteomes" id="UP000237000"/>
    </source>
</evidence>
<dbReference type="Proteomes" id="UP000237000">
    <property type="component" value="Unassembled WGS sequence"/>
</dbReference>